<accession>A0A673G3H1</accession>
<dbReference type="Proteomes" id="UP000472270">
    <property type="component" value="Unassembled WGS sequence"/>
</dbReference>
<dbReference type="AlphaFoldDB" id="A0A673G3H1"/>
<protein>
    <recommendedName>
        <fullName evidence="4">Tetratricopeptide repeat domain 32</fullName>
    </recommendedName>
</protein>
<dbReference type="PANTHER" id="PTHR46423:SF1">
    <property type="entry name" value="RNA POLYMERASE II-ASSOCIATED PROTEIN 3"/>
    <property type="match status" value="1"/>
</dbReference>
<dbReference type="InterPro" id="IPR011990">
    <property type="entry name" value="TPR-like_helical_dom_sf"/>
</dbReference>
<reference evidence="2" key="1">
    <citation type="submission" date="2025-08" db="UniProtKB">
        <authorList>
            <consortium name="Ensembl"/>
        </authorList>
    </citation>
    <scope>IDENTIFICATION</scope>
</reference>
<organism evidence="2 3">
    <name type="scientific">Sinocyclocheilus rhinocerous</name>
    <dbReference type="NCBI Taxonomy" id="307959"/>
    <lineage>
        <taxon>Eukaryota</taxon>
        <taxon>Metazoa</taxon>
        <taxon>Chordata</taxon>
        <taxon>Craniata</taxon>
        <taxon>Vertebrata</taxon>
        <taxon>Euteleostomi</taxon>
        <taxon>Actinopterygii</taxon>
        <taxon>Neopterygii</taxon>
        <taxon>Teleostei</taxon>
        <taxon>Ostariophysi</taxon>
        <taxon>Cypriniformes</taxon>
        <taxon>Cyprinidae</taxon>
        <taxon>Cyprininae</taxon>
        <taxon>Sinocyclocheilus</taxon>
    </lineage>
</organism>
<evidence type="ECO:0008006" key="4">
    <source>
        <dbReference type="Google" id="ProtNLM"/>
    </source>
</evidence>
<keyword evidence="1" id="KW-0802">TPR repeat</keyword>
<dbReference type="PANTHER" id="PTHR46423">
    <property type="entry name" value="RNA POLYMERASE II-ASSOCIATED PROTEIN 3"/>
    <property type="match status" value="1"/>
</dbReference>
<evidence type="ECO:0000313" key="2">
    <source>
        <dbReference type="Ensembl" id="ENSSRHP00000006953.1"/>
    </source>
</evidence>
<name>A0A673G3H1_9TELE</name>
<dbReference type="Gene3D" id="1.25.40.10">
    <property type="entry name" value="Tetratricopeptide repeat domain"/>
    <property type="match status" value="1"/>
</dbReference>
<dbReference type="Ensembl" id="ENSSRHT00000007184.1">
    <property type="protein sequence ID" value="ENSSRHP00000006953.1"/>
    <property type="gene ID" value="ENSSRHG00000004167.1"/>
</dbReference>
<evidence type="ECO:0000256" key="1">
    <source>
        <dbReference type="ARBA" id="ARBA00022803"/>
    </source>
</evidence>
<keyword evidence="3" id="KW-1185">Reference proteome</keyword>
<dbReference type="SUPFAM" id="SSF48452">
    <property type="entry name" value="TPR-like"/>
    <property type="match status" value="1"/>
</dbReference>
<dbReference type="GO" id="GO:0101031">
    <property type="term" value="C:protein folding chaperone complex"/>
    <property type="evidence" value="ECO:0007669"/>
    <property type="project" value="TreeGrafter"/>
</dbReference>
<proteinExistence type="predicted"/>
<evidence type="ECO:0000313" key="3">
    <source>
        <dbReference type="Proteomes" id="UP000472270"/>
    </source>
</evidence>
<sequence length="75" mass="8781">MFQGNEFFRDGWYDSAIQCYTRGMDADPYNPVLPTNRAACFFRLNKYSLVSSVHKGCIYLIINTVKTVKYHYNLN</sequence>
<reference evidence="2" key="2">
    <citation type="submission" date="2025-09" db="UniProtKB">
        <authorList>
            <consortium name="Ensembl"/>
        </authorList>
    </citation>
    <scope>IDENTIFICATION</scope>
</reference>
<dbReference type="InterPro" id="IPR051966">
    <property type="entry name" value="RPAP3"/>
</dbReference>